<dbReference type="EMBL" id="PSKQ01000024">
    <property type="protein sequence ID" value="MBE8722509.1"/>
    <property type="molecule type" value="Genomic_DNA"/>
</dbReference>
<gene>
    <name evidence="2" type="ORF">C4F40_17425</name>
</gene>
<accession>A0ABR9TBR3</accession>
<dbReference type="PANTHER" id="PTHR42951:SF17">
    <property type="entry name" value="METALLO-BETA-LACTAMASE DOMAIN-CONTAINING PROTEIN"/>
    <property type="match status" value="1"/>
</dbReference>
<dbReference type="Proteomes" id="UP000618319">
    <property type="component" value="Unassembled WGS sequence"/>
</dbReference>
<evidence type="ECO:0000313" key="2">
    <source>
        <dbReference type="EMBL" id="MBE8722509.1"/>
    </source>
</evidence>
<dbReference type="Pfam" id="PF00753">
    <property type="entry name" value="Lactamase_B"/>
    <property type="match status" value="1"/>
</dbReference>
<comment type="caution">
    <text evidence="2">The sequence shown here is derived from an EMBL/GenBank/DDBJ whole genome shotgun (WGS) entry which is preliminary data.</text>
</comment>
<dbReference type="PANTHER" id="PTHR42951">
    <property type="entry name" value="METALLO-BETA-LACTAMASE DOMAIN-CONTAINING"/>
    <property type="match status" value="1"/>
</dbReference>
<dbReference type="InterPro" id="IPR001279">
    <property type="entry name" value="Metallo-B-lactamas"/>
</dbReference>
<dbReference type="InterPro" id="IPR050855">
    <property type="entry name" value="NDM-1-like"/>
</dbReference>
<dbReference type="Gene3D" id="3.60.15.10">
    <property type="entry name" value="Ribonuclease Z/Hydroxyacylglutathione hydrolase-like"/>
    <property type="match status" value="1"/>
</dbReference>
<reference evidence="2 3" key="1">
    <citation type="submission" date="2018-02" db="EMBL/GenBank/DDBJ databases">
        <title>Sphingobacterium KA21.</title>
        <authorList>
            <person name="Vasarhelyi B.M."/>
            <person name="Deshmukh S."/>
            <person name="Balint B."/>
            <person name="Kukolya J."/>
        </authorList>
    </citation>
    <scope>NUCLEOTIDE SEQUENCE [LARGE SCALE GENOMIC DNA]</scope>
    <source>
        <strain evidence="2 3">Ka21</strain>
    </source>
</reference>
<keyword evidence="3" id="KW-1185">Reference proteome</keyword>
<dbReference type="CDD" id="cd07721">
    <property type="entry name" value="yflN-like_MBL-fold"/>
    <property type="match status" value="1"/>
</dbReference>
<dbReference type="InterPro" id="IPR036866">
    <property type="entry name" value="RibonucZ/Hydroxyglut_hydro"/>
</dbReference>
<feature type="domain" description="Metallo-beta-lactamase" evidence="1">
    <location>
        <begin position="23"/>
        <end position="233"/>
    </location>
</feature>
<evidence type="ECO:0000259" key="1">
    <source>
        <dbReference type="SMART" id="SM00849"/>
    </source>
</evidence>
<evidence type="ECO:0000313" key="3">
    <source>
        <dbReference type="Proteomes" id="UP000618319"/>
    </source>
</evidence>
<proteinExistence type="predicted"/>
<protein>
    <submittedName>
        <fullName evidence="2">MBL fold metallo-hydrolase</fullName>
    </submittedName>
</protein>
<dbReference type="SMART" id="SM00849">
    <property type="entry name" value="Lactamase_B"/>
    <property type="match status" value="1"/>
</dbReference>
<dbReference type="SUPFAM" id="SSF56281">
    <property type="entry name" value="Metallo-hydrolase/oxidoreductase"/>
    <property type="match status" value="1"/>
</dbReference>
<name>A0ABR9TBR3_9SPHI</name>
<organism evidence="2 3">
    <name type="scientific">Sphingobacterium pedocola</name>
    <dbReference type="NCBI Taxonomy" id="2082722"/>
    <lineage>
        <taxon>Bacteria</taxon>
        <taxon>Pseudomonadati</taxon>
        <taxon>Bacteroidota</taxon>
        <taxon>Sphingobacteriia</taxon>
        <taxon>Sphingobacteriales</taxon>
        <taxon>Sphingobacteriaceae</taxon>
        <taxon>Sphingobacterium</taxon>
    </lineage>
</organism>
<sequence length="265" mass="29872">MTSFHSNTGKEVRDDLYYYTNQIVNIIMIGDPTTSNWVLVDTGMPKCGDEILSLAYDRFGVGHEPSAIILTHGHFDHVGNVVHLLEHWDVPVFAHTLELSYLTGSKDYPEPDSSVEGGLLAKISSMYPHESIDIGEKLLPLPPDGTIPFLHEWKWIPTPGHSPGQIALFRERDRSLISGDAFITVRQDSFYKVLIQETEVNGPPRYLTTDWKRAYDSIVRLRELDPQLVIPGHGQMLEGIKLTTGLDNLINNFDELAKPDHGRFI</sequence>